<proteinExistence type="predicted"/>
<sequence length="175" mass="19600">MSSRSLVYVKANDTRYGFKVASHDPKTSKVLGLQCRFCIAFDESNNDEDVDVEDLVFGSEVELNVVMRLRLEAAVIVKSRMLALFKRIQSEANDDVNDEAQFSYSVMIPKMKTALFSLVVHYISCGASFQMASNIIGCTYNVLGDLCLCACSRQDVNKFIWVVCVINLQCIVDIL</sequence>
<dbReference type="PANTHER" id="PTHR37067">
    <property type="entry name" value="PX DOMAIN-CONTAINING PROTEIN"/>
    <property type="match status" value="1"/>
</dbReference>
<dbReference type="PANTHER" id="PTHR37067:SF3">
    <property type="entry name" value="PX DOMAIN-CONTAINING PROTEIN"/>
    <property type="match status" value="1"/>
</dbReference>
<dbReference type="EMBL" id="OZ020101">
    <property type="protein sequence ID" value="CAK9274877.1"/>
    <property type="molecule type" value="Genomic_DNA"/>
</dbReference>
<reference evidence="1" key="1">
    <citation type="submission" date="2024-02" db="EMBL/GenBank/DDBJ databases">
        <authorList>
            <consortium name="ELIXIR-Norway"/>
            <consortium name="Elixir Norway"/>
        </authorList>
    </citation>
    <scope>NUCLEOTIDE SEQUENCE</scope>
</reference>
<dbReference type="Proteomes" id="UP001497444">
    <property type="component" value="Chromosome 6"/>
</dbReference>
<evidence type="ECO:0000313" key="1">
    <source>
        <dbReference type="EMBL" id="CAK9274877.1"/>
    </source>
</evidence>
<organism evidence="1 2">
    <name type="scientific">Sphagnum jensenii</name>
    <dbReference type="NCBI Taxonomy" id="128206"/>
    <lineage>
        <taxon>Eukaryota</taxon>
        <taxon>Viridiplantae</taxon>
        <taxon>Streptophyta</taxon>
        <taxon>Embryophyta</taxon>
        <taxon>Bryophyta</taxon>
        <taxon>Sphagnophytina</taxon>
        <taxon>Sphagnopsida</taxon>
        <taxon>Sphagnales</taxon>
        <taxon>Sphagnaceae</taxon>
        <taxon>Sphagnum</taxon>
    </lineage>
</organism>
<evidence type="ECO:0000313" key="2">
    <source>
        <dbReference type="Proteomes" id="UP001497444"/>
    </source>
</evidence>
<accession>A0ABP0X871</accession>
<protein>
    <submittedName>
        <fullName evidence="1">Uncharacterized protein</fullName>
    </submittedName>
</protein>
<gene>
    <name evidence="1" type="ORF">CSSPJE1EN1_LOCUS20355</name>
</gene>
<name>A0ABP0X871_9BRYO</name>
<keyword evidence="2" id="KW-1185">Reference proteome</keyword>